<evidence type="ECO:0000313" key="1">
    <source>
        <dbReference type="EMBL" id="MEK9500857.1"/>
    </source>
</evidence>
<keyword evidence="2" id="KW-1185">Reference proteome</keyword>
<reference evidence="1 2" key="1">
    <citation type="submission" date="2024-02" db="EMBL/GenBank/DDBJ databases">
        <title>A novel Gemmatimonadota bacterium.</title>
        <authorList>
            <person name="Du Z.-J."/>
            <person name="Ye Y.-Q."/>
        </authorList>
    </citation>
    <scope>NUCLEOTIDE SEQUENCE [LARGE SCALE GENOMIC DNA]</scope>
    <source>
        <strain evidence="1 2">DH-20</strain>
    </source>
</reference>
<comment type="caution">
    <text evidence="1">The sequence shown here is derived from an EMBL/GenBank/DDBJ whole genome shotgun (WGS) entry which is preliminary data.</text>
</comment>
<accession>A0ABU9E9V8</accession>
<dbReference type="EMBL" id="JBBHLI010000003">
    <property type="protein sequence ID" value="MEK9500857.1"/>
    <property type="molecule type" value="Genomic_DNA"/>
</dbReference>
<sequence length="80" mass="8877">MARFDQTRLFFDPEGRAWKVTLSGWSTAMAATSTCGFPFRVMTFSSDDATCSTQVPAFTPHLDNWLNNDLLDCFLDASGS</sequence>
<proteinExistence type="predicted"/>
<evidence type="ECO:0000313" key="2">
    <source>
        <dbReference type="Proteomes" id="UP001484239"/>
    </source>
</evidence>
<organism evidence="1 2">
    <name type="scientific">Gaopeijia maritima</name>
    <dbReference type="NCBI Taxonomy" id="3119007"/>
    <lineage>
        <taxon>Bacteria</taxon>
        <taxon>Pseudomonadati</taxon>
        <taxon>Gemmatimonadota</taxon>
        <taxon>Longimicrobiia</taxon>
        <taxon>Gaopeijiales</taxon>
        <taxon>Gaopeijiaceae</taxon>
        <taxon>Gaopeijia</taxon>
    </lineage>
</organism>
<dbReference type="Proteomes" id="UP001484239">
    <property type="component" value="Unassembled WGS sequence"/>
</dbReference>
<name>A0ABU9E9V8_9BACT</name>
<gene>
    <name evidence="1" type="ORF">WI372_07700</name>
</gene>
<protein>
    <submittedName>
        <fullName evidence="1">Uncharacterized protein</fullName>
    </submittedName>
</protein>
<dbReference type="RefSeq" id="WP_405279479.1">
    <property type="nucleotide sequence ID" value="NZ_CP144380.1"/>
</dbReference>